<dbReference type="PANTHER" id="PTHR43804:SF7">
    <property type="entry name" value="LD18447P"/>
    <property type="match status" value="1"/>
</dbReference>
<dbReference type="Pfam" id="PF00472">
    <property type="entry name" value="RF-1"/>
    <property type="match status" value="1"/>
</dbReference>
<comment type="subcellular location">
    <subcellularLocation>
        <location evidence="1">Membrane</location>
        <topology evidence="1">Multi-pass membrane protein</topology>
    </subcellularLocation>
</comment>
<dbReference type="SUPFAM" id="SSF75620">
    <property type="entry name" value="Release factor"/>
    <property type="match status" value="1"/>
</dbReference>
<dbReference type="PANTHER" id="PTHR43804">
    <property type="entry name" value="LD18447P"/>
    <property type="match status" value="1"/>
</dbReference>
<dbReference type="AlphaFoldDB" id="E9DZ08"/>
<dbReference type="Pfam" id="PF03462">
    <property type="entry name" value="PCRF"/>
    <property type="match status" value="1"/>
</dbReference>
<evidence type="ECO:0000259" key="7">
    <source>
        <dbReference type="PROSITE" id="PS00745"/>
    </source>
</evidence>
<evidence type="ECO:0000313" key="9">
    <source>
        <dbReference type="Proteomes" id="UP000002499"/>
    </source>
</evidence>
<comment type="similarity">
    <text evidence="2">Belongs to the prokaryotic/mitochondrial release factor family.</text>
</comment>
<evidence type="ECO:0000256" key="1">
    <source>
        <dbReference type="ARBA" id="ARBA00004141"/>
    </source>
</evidence>
<organism evidence="9">
    <name type="scientific">Metarhizium acridum (strain CQMa 102)</name>
    <dbReference type="NCBI Taxonomy" id="655827"/>
    <lineage>
        <taxon>Eukaryota</taxon>
        <taxon>Fungi</taxon>
        <taxon>Dikarya</taxon>
        <taxon>Ascomycota</taxon>
        <taxon>Pezizomycotina</taxon>
        <taxon>Sordariomycetes</taxon>
        <taxon>Hypocreomycetidae</taxon>
        <taxon>Hypocreales</taxon>
        <taxon>Clavicipitaceae</taxon>
        <taxon>Metarhizium</taxon>
    </lineage>
</organism>
<dbReference type="STRING" id="655827.E9DZ08"/>
<feature type="transmembrane region" description="Helical" evidence="6">
    <location>
        <begin position="122"/>
        <end position="142"/>
    </location>
</feature>
<dbReference type="FunFam" id="3.30.160.20:FF:000004">
    <property type="entry name" value="Peptide chain release factor 1"/>
    <property type="match status" value="1"/>
</dbReference>
<dbReference type="GO" id="GO:0003747">
    <property type="term" value="F:translation release factor activity"/>
    <property type="evidence" value="ECO:0007669"/>
    <property type="project" value="InterPro"/>
</dbReference>
<dbReference type="SUPFAM" id="SSF103473">
    <property type="entry name" value="MFS general substrate transporter"/>
    <property type="match status" value="1"/>
</dbReference>
<keyword evidence="6" id="KW-1133">Transmembrane helix</keyword>
<dbReference type="Gene3D" id="1.20.1250.20">
    <property type="entry name" value="MFS general substrate transporter like domains"/>
    <property type="match status" value="1"/>
</dbReference>
<feature type="transmembrane region" description="Helical" evidence="6">
    <location>
        <begin position="345"/>
        <end position="369"/>
    </location>
</feature>
<feature type="domain" description="Prokaryotic-type class I peptide chain release factors" evidence="7">
    <location>
        <begin position="657"/>
        <end position="673"/>
    </location>
</feature>
<dbReference type="eggNOG" id="KOG2726">
    <property type="taxonomic scope" value="Eukaryota"/>
</dbReference>
<evidence type="ECO:0000256" key="5">
    <source>
        <dbReference type="SAM" id="MobiDB-lite"/>
    </source>
</evidence>
<keyword evidence="4" id="KW-0648">Protein biosynthesis</keyword>
<feature type="transmembrane region" description="Helical" evidence="6">
    <location>
        <begin position="278"/>
        <end position="303"/>
    </location>
</feature>
<dbReference type="OrthoDB" id="2019491at2759"/>
<proteinExistence type="inferred from homology"/>
<sequence length="800" mass="87312">MSPKSDHRVVGTPSPAQLEARTKQEAVHPEDLIARISTVDRAYQASPPDGGLRAWCQVLAGHLIIFNTWGYMISFGIFQPHYAEMLSMDPSAIAWIGSVQICLVFLVGTFAGRAFDAGYYKVALIIGNLLQLVGIATTSVAHEYWQVFLAQGICQGLGCGIVFAPTVANVSTYFSRKKSIAISLGACGGATGGMVFPLMAQQLLPKVGFAWTVRAMGLVVLVSSVIVYLLVKPRLPPRKSGPIVEMAAFKESTYLLFAISMFFTLWAAYFAYYYARAYALNVLGGTQSTSFTMLLVINAVGIPGRLIPAFIADRYLGAVNTFIPAIFCAAVCMFGWIGVRDIAADYAWLCIYGFFAAAIQGMFPSTLAGLTKDLSKAGTRIGMIFTIVSVAALTGPPLAGKLIEVNDTPSTLAPSLLQRAKALSAEHEALQKSLNAQFDSQKARRAGELHRVAAALSAWQQSLSSIRDLQAMADDEQDPDLAAIARDELQAEEAKLGSLEKNLSASLTPRHPFADMPCMIEFRPGPGGLEGRYFTDSLFKMYKALCTRRGYRANVLKYEMADAAGDQSSSAGENPVQEAILEIQDQGAYDMFRSEAGMHRVQRIPSTESKGRVHTSAVAVWVLPSFPESSSGGEADADDPESDFYVNPQEVKVETMRARGAGGQHVNKTESAIRMTHLPTGTTVSMQDHRSQQRNREDAWKLLRSRIASQRAELRMHEAARLRNSVLAQTQITRGDKIRTYNYNQDRCTDHRAGLDVHNLPDVLDGGETLDRVMDAAKEWLVAREIDMVIAEEEAKSAAK</sequence>
<dbReference type="SMART" id="SM00937">
    <property type="entry name" value="PCRF"/>
    <property type="match status" value="1"/>
</dbReference>
<dbReference type="KEGG" id="maw:19247167"/>
<dbReference type="HOGENOM" id="CLU_015425_0_0_1"/>
<name>E9DZ08_METAQ</name>
<dbReference type="EMBL" id="GL698484">
    <property type="protein sequence ID" value="EFY91185.1"/>
    <property type="molecule type" value="Genomic_DNA"/>
</dbReference>
<reference evidence="8 9" key="1">
    <citation type="journal article" date="2011" name="PLoS Genet.">
        <title>Genome sequencing and comparative transcriptomics of the model entomopathogenic fungi Metarhizium anisopliae and M. acridum.</title>
        <authorList>
            <person name="Gao Q."/>
            <person name="Jin K."/>
            <person name="Ying S.H."/>
            <person name="Zhang Y."/>
            <person name="Xiao G."/>
            <person name="Shang Y."/>
            <person name="Duan Z."/>
            <person name="Hu X."/>
            <person name="Xie X.Q."/>
            <person name="Zhou G."/>
            <person name="Peng G."/>
            <person name="Luo Z."/>
            <person name="Huang W."/>
            <person name="Wang B."/>
            <person name="Fang W."/>
            <person name="Wang S."/>
            <person name="Zhong Y."/>
            <person name="Ma L.J."/>
            <person name="St Leger R.J."/>
            <person name="Zhao G.P."/>
            <person name="Pei Y."/>
            <person name="Feng M.G."/>
            <person name="Xia Y."/>
            <person name="Wang C."/>
        </authorList>
    </citation>
    <scope>NUCLEOTIDE SEQUENCE [LARGE SCALE GENOMIC DNA]</scope>
    <source>
        <strain evidence="8 9">CQMa 102</strain>
    </source>
</reference>
<dbReference type="InParanoid" id="E9DZ08"/>
<dbReference type="InterPro" id="IPR045853">
    <property type="entry name" value="Pep_chain_release_fac_I_sf"/>
</dbReference>
<dbReference type="Pfam" id="PF07690">
    <property type="entry name" value="MFS_1"/>
    <property type="match status" value="1"/>
</dbReference>
<feature type="transmembrane region" description="Helical" evidence="6">
    <location>
        <begin position="315"/>
        <end position="339"/>
    </location>
</feature>
<evidence type="ECO:0000256" key="2">
    <source>
        <dbReference type="ARBA" id="ARBA00010835"/>
    </source>
</evidence>
<feature type="region of interest" description="Disordered" evidence="5">
    <location>
        <begin position="1"/>
        <end position="25"/>
    </location>
</feature>
<dbReference type="InterPro" id="IPR011701">
    <property type="entry name" value="MFS"/>
</dbReference>
<evidence type="ECO:0000256" key="3">
    <source>
        <dbReference type="ARBA" id="ARBA00022481"/>
    </source>
</evidence>
<keyword evidence="9" id="KW-1185">Reference proteome</keyword>
<dbReference type="eggNOG" id="KOG2504">
    <property type="taxonomic scope" value="Eukaryota"/>
</dbReference>
<keyword evidence="6" id="KW-0812">Transmembrane</keyword>
<dbReference type="InterPro" id="IPR005139">
    <property type="entry name" value="PCRF"/>
</dbReference>
<dbReference type="Gene3D" id="3.30.70.1660">
    <property type="match status" value="1"/>
</dbReference>
<dbReference type="Proteomes" id="UP000002499">
    <property type="component" value="Unassembled WGS sequence"/>
</dbReference>
<dbReference type="Gene3D" id="6.10.140.1950">
    <property type="match status" value="1"/>
</dbReference>
<accession>E9DZ08</accession>
<evidence type="ECO:0000256" key="6">
    <source>
        <dbReference type="SAM" id="Phobius"/>
    </source>
</evidence>
<feature type="transmembrane region" description="Helical" evidence="6">
    <location>
        <begin position="211"/>
        <end position="231"/>
    </location>
</feature>
<dbReference type="Gene3D" id="3.30.160.20">
    <property type="match status" value="1"/>
</dbReference>
<feature type="transmembrane region" description="Helical" evidence="6">
    <location>
        <begin position="180"/>
        <end position="199"/>
    </location>
</feature>
<dbReference type="GO" id="GO:0016020">
    <property type="term" value="C:membrane"/>
    <property type="evidence" value="ECO:0007669"/>
    <property type="project" value="UniProtKB-SubCell"/>
</dbReference>
<evidence type="ECO:0000313" key="8">
    <source>
        <dbReference type="EMBL" id="EFY91185.1"/>
    </source>
</evidence>
<evidence type="ECO:0000256" key="4">
    <source>
        <dbReference type="ARBA" id="ARBA00022917"/>
    </source>
</evidence>
<dbReference type="GO" id="GO:0005739">
    <property type="term" value="C:mitochondrion"/>
    <property type="evidence" value="ECO:0007669"/>
    <property type="project" value="UniProtKB-ARBA"/>
</dbReference>
<dbReference type="GO" id="GO:0032543">
    <property type="term" value="P:mitochondrial translation"/>
    <property type="evidence" value="ECO:0007669"/>
    <property type="project" value="UniProtKB-ARBA"/>
</dbReference>
<feature type="transmembrane region" description="Helical" evidence="6">
    <location>
        <begin position="381"/>
        <end position="399"/>
    </location>
</feature>
<dbReference type="GeneID" id="19247167"/>
<dbReference type="OMA" id="SGPIVEM"/>
<gene>
    <name evidence="8" type="ORF">MAC_02856</name>
</gene>
<keyword evidence="6" id="KW-0472">Membrane</keyword>
<feature type="transmembrane region" description="Helical" evidence="6">
    <location>
        <begin position="148"/>
        <end position="168"/>
    </location>
</feature>
<dbReference type="InterPro" id="IPR000352">
    <property type="entry name" value="Pep_chain_release_fac_I"/>
</dbReference>
<feature type="transmembrane region" description="Helical" evidence="6">
    <location>
        <begin position="252"/>
        <end position="272"/>
    </location>
</feature>
<dbReference type="PROSITE" id="PS00745">
    <property type="entry name" value="RF_PROK_I"/>
    <property type="match status" value="1"/>
</dbReference>
<protein>
    <submittedName>
        <fullName evidence="8">Putative translation releasing factor RF-1</fullName>
    </submittedName>
</protein>
<dbReference type="GO" id="GO:0022857">
    <property type="term" value="F:transmembrane transporter activity"/>
    <property type="evidence" value="ECO:0007669"/>
    <property type="project" value="InterPro"/>
</dbReference>
<dbReference type="InterPro" id="IPR050057">
    <property type="entry name" value="Prokaryotic/Mito_RF"/>
</dbReference>
<feature type="transmembrane region" description="Helical" evidence="6">
    <location>
        <begin position="54"/>
        <end position="72"/>
    </location>
</feature>
<keyword evidence="3" id="KW-0488">Methylation</keyword>
<feature type="transmembrane region" description="Helical" evidence="6">
    <location>
        <begin position="92"/>
        <end position="110"/>
    </location>
</feature>
<dbReference type="InterPro" id="IPR036259">
    <property type="entry name" value="MFS_trans_sf"/>
</dbReference>